<keyword evidence="2" id="KW-0560">Oxidoreductase</keyword>
<dbReference type="Gene3D" id="3.40.50.720">
    <property type="entry name" value="NAD(P)-binding Rossmann-like Domain"/>
    <property type="match status" value="1"/>
</dbReference>
<dbReference type="PANTHER" id="PTHR44196:SF1">
    <property type="entry name" value="DEHYDROGENASE_REDUCTASE SDR FAMILY MEMBER 7B"/>
    <property type="match status" value="1"/>
</dbReference>
<dbReference type="Pfam" id="PF00106">
    <property type="entry name" value="adh_short"/>
    <property type="match status" value="1"/>
</dbReference>
<dbReference type="PANTHER" id="PTHR44196">
    <property type="entry name" value="DEHYDROGENASE/REDUCTASE SDR FAMILY MEMBER 7B"/>
    <property type="match status" value="1"/>
</dbReference>
<evidence type="ECO:0000313" key="3">
    <source>
        <dbReference type="EMBL" id="GAO31662.1"/>
    </source>
</evidence>
<dbReference type="AlphaFoldDB" id="A0A0E9M1I3"/>
<dbReference type="RefSeq" id="WP_262487117.1">
    <property type="nucleotide sequence ID" value="NZ_BAZW01000056.1"/>
</dbReference>
<accession>A0A0E9M1I3</accession>
<dbReference type="STRING" id="1236989.JCM15548_14049"/>
<sequence length="52" mass="5649">MKDAIDPFMLQGKTIVVTGASSGIGRQCAWNCEARGASVVLLGRNRERLEEL</sequence>
<name>A0A0E9M1I3_9BACT</name>
<dbReference type="InterPro" id="IPR002347">
    <property type="entry name" value="SDR_fam"/>
</dbReference>
<dbReference type="SUPFAM" id="SSF51735">
    <property type="entry name" value="NAD(P)-binding Rossmann-fold domains"/>
    <property type="match status" value="1"/>
</dbReference>
<reference evidence="3 4" key="1">
    <citation type="journal article" date="2015" name="Microbes Environ.">
        <title>Distribution and evolution of nitrogen fixation genes in the phylum bacteroidetes.</title>
        <authorList>
            <person name="Inoue J."/>
            <person name="Oshima K."/>
            <person name="Suda W."/>
            <person name="Sakamoto M."/>
            <person name="Iino T."/>
            <person name="Noda S."/>
            <person name="Hongoh Y."/>
            <person name="Hattori M."/>
            <person name="Ohkuma M."/>
        </authorList>
    </citation>
    <scope>NUCLEOTIDE SEQUENCE [LARGE SCALE GENOMIC DNA]</scope>
    <source>
        <strain evidence="3">JCM 15548</strain>
    </source>
</reference>
<gene>
    <name evidence="3" type="ORF">JCM15548_14049</name>
</gene>
<comment type="similarity">
    <text evidence="1">Belongs to the short-chain dehydrogenases/reductases (SDR) family.</text>
</comment>
<evidence type="ECO:0000313" key="4">
    <source>
        <dbReference type="Proteomes" id="UP000032900"/>
    </source>
</evidence>
<comment type="caution">
    <text evidence="3">The sequence shown here is derived from an EMBL/GenBank/DDBJ whole genome shotgun (WGS) entry which is preliminary data.</text>
</comment>
<dbReference type="Proteomes" id="UP000032900">
    <property type="component" value="Unassembled WGS sequence"/>
</dbReference>
<dbReference type="GO" id="GO:0016020">
    <property type="term" value="C:membrane"/>
    <property type="evidence" value="ECO:0007669"/>
    <property type="project" value="TreeGrafter"/>
</dbReference>
<evidence type="ECO:0000256" key="1">
    <source>
        <dbReference type="ARBA" id="ARBA00006484"/>
    </source>
</evidence>
<proteinExistence type="inferred from homology"/>
<dbReference type="InterPro" id="IPR036291">
    <property type="entry name" value="NAD(P)-bd_dom_sf"/>
</dbReference>
<protein>
    <submittedName>
        <fullName evidence="3">Uncharacterized protein</fullName>
    </submittedName>
</protein>
<organism evidence="3 4">
    <name type="scientific">Geofilum rubicundum JCM 15548</name>
    <dbReference type="NCBI Taxonomy" id="1236989"/>
    <lineage>
        <taxon>Bacteria</taxon>
        <taxon>Pseudomonadati</taxon>
        <taxon>Bacteroidota</taxon>
        <taxon>Bacteroidia</taxon>
        <taxon>Marinilabiliales</taxon>
        <taxon>Marinilabiliaceae</taxon>
        <taxon>Geofilum</taxon>
    </lineage>
</organism>
<evidence type="ECO:0000256" key="2">
    <source>
        <dbReference type="ARBA" id="ARBA00023002"/>
    </source>
</evidence>
<dbReference type="EMBL" id="BAZW01000056">
    <property type="protein sequence ID" value="GAO31662.1"/>
    <property type="molecule type" value="Genomic_DNA"/>
</dbReference>
<dbReference type="GO" id="GO:0016491">
    <property type="term" value="F:oxidoreductase activity"/>
    <property type="evidence" value="ECO:0007669"/>
    <property type="project" value="UniProtKB-KW"/>
</dbReference>
<keyword evidence="4" id="KW-1185">Reference proteome</keyword>